<protein>
    <submittedName>
        <fullName evidence="1">DUF2590 family protein</fullName>
    </submittedName>
</protein>
<keyword evidence="2" id="KW-1185">Reference proteome</keyword>
<dbReference type="EMBL" id="CP103445">
    <property type="protein sequence ID" value="UWS35237.1"/>
    <property type="molecule type" value="Genomic_DNA"/>
</dbReference>
<evidence type="ECO:0000313" key="2">
    <source>
        <dbReference type="Proteomes" id="UP001058553"/>
    </source>
</evidence>
<dbReference type="Pfam" id="PF10761">
    <property type="entry name" value="DUF2590"/>
    <property type="match status" value="1"/>
</dbReference>
<sequence length="111" mass="12162">MNNEMLYIDLLIADGSFKLNSGNEPLLCNNRVSIGQDIIHMILESGITARLIGERSPTLRGDALTELTLLVESDVRLIPGTIIVNEESLSRLYITAETYEFGTVSTGVTYG</sequence>
<dbReference type="RefSeq" id="WP_259817447.1">
    <property type="nucleotide sequence ID" value="NZ_CP103445.1"/>
</dbReference>
<dbReference type="InterPro" id="IPR019697">
    <property type="entry name" value="Phage_HP1_Orf28"/>
</dbReference>
<name>A0ABY5XDR6_ERWPY</name>
<gene>
    <name evidence="1" type="ORF">NYP84_08905</name>
</gene>
<accession>A0ABY5XDR6</accession>
<dbReference type="Proteomes" id="UP001058553">
    <property type="component" value="Chromosome"/>
</dbReference>
<organism evidence="1 2">
    <name type="scientific">Erwinia pyrifoliae</name>
    <dbReference type="NCBI Taxonomy" id="79967"/>
    <lineage>
        <taxon>Bacteria</taxon>
        <taxon>Pseudomonadati</taxon>
        <taxon>Pseudomonadota</taxon>
        <taxon>Gammaproteobacteria</taxon>
        <taxon>Enterobacterales</taxon>
        <taxon>Erwiniaceae</taxon>
        <taxon>Erwinia</taxon>
    </lineage>
</organism>
<proteinExistence type="predicted"/>
<reference evidence="1" key="1">
    <citation type="submission" date="2022-07" db="EMBL/GenBank/DDBJ databases">
        <title>Genetic diversity of Erwinia pyrifoliae.</title>
        <authorList>
            <person name="Park D.S."/>
            <person name="Ham H."/>
        </authorList>
    </citation>
    <scope>NUCLEOTIDE SEQUENCE</scope>
    <source>
        <strain evidence="1">CP201486</strain>
    </source>
</reference>
<evidence type="ECO:0000313" key="1">
    <source>
        <dbReference type="EMBL" id="UWS35237.1"/>
    </source>
</evidence>